<dbReference type="Proteomes" id="UP001652600">
    <property type="component" value="Chromosome 2"/>
</dbReference>
<keyword evidence="1" id="KW-1185">Reference proteome</keyword>
<dbReference type="PANTHER" id="PTHR33471">
    <property type="entry name" value="ATP-DEPENDENT ZINC METALLOPROTEASE-RELATED"/>
    <property type="match status" value="1"/>
</dbReference>
<dbReference type="PANTHER" id="PTHR33471:SF4">
    <property type="entry name" value="T22H22.11 PROTEIN"/>
    <property type="match status" value="1"/>
</dbReference>
<dbReference type="SUPFAM" id="SSF140990">
    <property type="entry name" value="FtsH protease domain-like"/>
    <property type="match status" value="1"/>
</dbReference>
<proteinExistence type="predicted"/>
<gene>
    <name evidence="2" type="primary">LOC103492218</name>
</gene>
<organism evidence="1 2">
    <name type="scientific">Cucumis melo</name>
    <name type="common">Muskmelon</name>
    <dbReference type="NCBI Taxonomy" id="3656"/>
    <lineage>
        <taxon>Eukaryota</taxon>
        <taxon>Viridiplantae</taxon>
        <taxon>Streptophyta</taxon>
        <taxon>Embryophyta</taxon>
        <taxon>Tracheophyta</taxon>
        <taxon>Spermatophyta</taxon>
        <taxon>Magnoliopsida</taxon>
        <taxon>eudicotyledons</taxon>
        <taxon>Gunneridae</taxon>
        <taxon>Pentapetalae</taxon>
        <taxon>rosids</taxon>
        <taxon>fabids</taxon>
        <taxon>Cucurbitales</taxon>
        <taxon>Cucurbitaceae</taxon>
        <taxon>Benincaseae</taxon>
        <taxon>Cucumis</taxon>
    </lineage>
</organism>
<reference evidence="1" key="1">
    <citation type="submission" date="2025-05" db="UniProtKB">
        <authorList>
            <consortium name="RefSeq"/>
        </authorList>
    </citation>
    <scope>NUCLEOTIDE SEQUENCE [LARGE SCALE GENOMIC DNA]</scope>
</reference>
<evidence type="ECO:0000313" key="1">
    <source>
        <dbReference type="Proteomes" id="UP001652600"/>
    </source>
</evidence>
<dbReference type="GeneID" id="103492218"/>
<protein>
    <submittedName>
        <fullName evidence="2">Uncharacterized protein LOC103492218 isoform X2</fullName>
    </submittedName>
</protein>
<reference evidence="2" key="2">
    <citation type="submission" date="2025-08" db="UniProtKB">
        <authorList>
            <consortium name="RefSeq"/>
        </authorList>
    </citation>
    <scope>IDENTIFICATION</scope>
    <source>
        <tissue evidence="2">Stem</tissue>
    </source>
</reference>
<dbReference type="Gene3D" id="1.20.58.760">
    <property type="entry name" value="Peptidase M41"/>
    <property type="match status" value="1"/>
</dbReference>
<accession>A0ABM3KHI7</accession>
<dbReference type="InterPro" id="IPR037219">
    <property type="entry name" value="Peptidase_M41-like"/>
</dbReference>
<name>A0ABM3KHI7_CUCME</name>
<sequence>MFLTAAVYDFTFDLEFHRRVPVTGYVVSSAERRRALKLVDRALSKRQYKSAVSLVKQLQGKPYGLRGFGAAKQIIKRRLELDESEVNGMDMLSLQPLVDSILDSVQQCLQISFLEEILSAEKPESSMAEGRHSSRCEEQEHFICAQHEAGHFLVGYLMGVLPKEYQVPSVQALSQNRFAEGKVSFVGFEFLGEANKGTISSKTLNQFSCVTLGGLVAELLVAGNSDGHLADILKLWSVLTWFGLPKSEADLHLRWAATNTAFIMSRHCETRLRLAEAMTLAKPIGLCIDTIENCLEGAII</sequence>
<dbReference type="RefSeq" id="XP_050937244.1">
    <property type="nucleotide sequence ID" value="XM_051081287.1"/>
</dbReference>
<evidence type="ECO:0000313" key="2">
    <source>
        <dbReference type="RefSeq" id="XP_050937244.1"/>
    </source>
</evidence>